<dbReference type="EMBL" id="KY774314">
    <property type="protein sequence ID" value="ART32447.1"/>
    <property type="molecule type" value="Genomic_DNA"/>
</dbReference>
<organism evidence="3">
    <name type="scientific">Utricularia reniformis</name>
    <dbReference type="NCBI Taxonomy" id="192314"/>
    <lineage>
        <taxon>Eukaryota</taxon>
        <taxon>Viridiplantae</taxon>
        <taxon>Streptophyta</taxon>
        <taxon>Embryophyta</taxon>
        <taxon>Tracheophyta</taxon>
        <taxon>Spermatophyta</taxon>
        <taxon>Magnoliopsida</taxon>
        <taxon>eudicotyledons</taxon>
        <taxon>Gunneridae</taxon>
        <taxon>Pentapetalae</taxon>
        <taxon>asterids</taxon>
        <taxon>lamiids</taxon>
        <taxon>Lamiales</taxon>
        <taxon>Lentibulariaceae</taxon>
        <taxon>Utricularia</taxon>
    </lineage>
</organism>
<protein>
    <submittedName>
        <fullName evidence="3">Uncharacterized protein</fullName>
    </submittedName>
</protein>
<feature type="compositionally biased region" description="Polar residues" evidence="1">
    <location>
        <begin position="1"/>
        <end position="13"/>
    </location>
</feature>
<evidence type="ECO:0000313" key="3">
    <source>
        <dbReference type="EMBL" id="ART32447.1"/>
    </source>
</evidence>
<gene>
    <name evidence="2" type="ORF">AEK19_MT0350</name>
    <name evidence="3" type="ORF">AEK19_MT2304</name>
</gene>
<dbReference type="EMBL" id="KY774314">
    <property type="protein sequence ID" value="ART30622.1"/>
    <property type="molecule type" value="Genomic_DNA"/>
</dbReference>
<evidence type="ECO:0000256" key="1">
    <source>
        <dbReference type="SAM" id="MobiDB-lite"/>
    </source>
</evidence>
<feature type="region of interest" description="Disordered" evidence="1">
    <location>
        <begin position="1"/>
        <end position="23"/>
    </location>
</feature>
<sequence>MTPAQTFAYSLSQSHRRRQKSYTSLSIPTRDLRLLLYSHLKPLTEPKGKSPFVLKAYPAPNLQS</sequence>
<reference evidence="3" key="1">
    <citation type="submission" date="2017-03" db="EMBL/GenBank/DDBJ databases">
        <title>The mitochondrial genome of the carnivorous plant Utricularia reniformis (Lentibulariaceae): structure, comparative analysis and evolutionary landmarks.</title>
        <authorList>
            <person name="Silva S.R."/>
            <person name="Alvarenga D.O."/>
            <person name="Michael T.P."/>
            <person name="Miranda V.F.O."/>
            <person name="Varani A.M."/>
        </authorList>
    </citation>
    <scope>NUCLEOTIDE SEQUENCE</scope>
</reference>
<accession>A0A1Y0B4X1</accession>
<proteinExistence type="predicted"/>
<geneLocation type="mitochondrion" evidence="3"/>
<keyword evidence="3" id="KW-0496">Mitochondrion</keyword>
<dbReference type="AlphaFoldDB" id="A0A1Y0B4X1"/>
<evidence type="ECO:0000313" key="2">
    <source>
        <dbReference type="EMBL" id="ART30622.1"/>
    </source>
</evidence>
<name>A0A1Y0B4X1_9LAMI</name>